<reference evidence="18 19" key="1">
    <citation type="submission" date="2015-09" db="EMBL/GenBank/DDBJ databases">
        <title>Identification and resolution of microdiversity through metagenomic sequencing of parallel consortia.</title>
        <authorList>
            <person name="Nelson W.C."/>
            <person name="Romine M.F."/>
            <person name="Lindemann S.R."/>
        </authorList>
    </citation>
    <scope>NUCLEOTIDE SEQUENCE [LARGE SCALE GENOMIC DNA]</scope>
    <source>
        <strain evidence="18">HL-49</strain>
    </source>
</reference>
<comment type="pathway">
    <text evidence="2 15">Amino-acid biosynthesis; L-lysine biosynthesis via DAP pathway; (S)-tetrahydrodipicolinate from L-aspartate: step 2/4.</text>
</comment>
<evidence type="ECO:0000259" key="17">
    <source>
        <dbReference type="SMART" id="SM00859"/>
    </source>
</evidence>
<feature type="domain" description="Semialdehyde dehydrogenase NAD-binding" evidence="17">
    <location>
        <begin position="49"/>
        <end position="164"/>
    </location>
</feature>
<dbReference type="GO" id="GO:0071266">
    <property type="term" value="P:'de novo' L-methionine biosynthetic process"/>
    <property type="evidence" value="ECO:0007669"/>
    <property type="project" value="UniProtKB-UniRule"/>
</dbReference>
<proteinExistence type="inferred from homology"/>
<organism evidence="18 19">
    <name type="scientific">Algoriphagus marincola HL-49</name>
    <dbReference type="NCBI Taxonomy" id="1305737"/>
    <lineage>
        <taxon>Bacteria</taxon>
        <taxon>Pseudomonadati</taxon>
        <taxon>Bacteroidota</taxon>
        <taxon>Cytophagia</taxon>
        <taxon>Cytophagales</taxon>
        <taxon>Cyclobacteriaceae</taxon>
        <taxon>Algoriphagus</taxon>
    </lineage>
</organism>
<protein>
    <recommendedName>
        <fullName evidence="6 15">Aspartate-semialdehyde dehydrogenase</fullName>
        <shortName evidence="15">ASA dehydrogenase</shortName>
        <shortName evidence="15">ASADH</shortName>
        <ecNumber evidence="6 15">1.2.1.11</ecNumber>
    </recommendedName>
    <alternativeName>
        <fullName evidence="15">Aspartate-beta-semialdehyde dehydrogenase</fullName>
    </alternativeName>
</protein>
<keyword evidence="10 15" id="KW-0220">Diaminopimelate biosynthesis</keyword>
<evidence type="ECO:0000256" key="11">
    <source>
        <dbReference type="ARBA" id="ARBA00023002"/>
    </source>
</evidence>
<evidence type="ECO:0000313" key="19">
    <source>
        <dbReference type="Proteomes" id="UP000050421"/>
    </source>
</evidence>
<dbReference type="GO" id="GO:0051287">
    <property type="term" value="F:NAD binding"/>
    <property type="evidence" value="ECO:0007669"/>
    <property type="project" value="InterPro"/>
</dbReference>
<keyword evidence="13 15" id="KW-0486">Methionine biosynthesis</keyword>
<comment type="function">
    <text evidence="15">Catalyzes the NADPH-dependent formation of L-aspartate-semialdehyde (L-ASA) by the reductive dephosphorylation of L-aspartyl-4-phosphate.</text>
</comment>
<dbReference type="InterPro" id="IPR005986">
    <property type="entry name" value="Asp_semialdehyde_DH_beta"/>
</dbReference>
<feature type="binding site" evidence="15">
    <location>
        <position position="200"/>
    </location>
    <ligand>
        <name>substrate</name>
    </ligand>
</feature>
<name>A0A0P7YF47_9BACT</name>
<keyword evidence="11 15" id="KW-0560">Oxidoreductase</keyword>
<dbReference type="SUPFAM" id="SSF55347">
    <property type="entry name" value="Glyceraldehyde-3-phosphate dehydrogenase-like, C-terminal domain"/>
    <property type="match status" value="1"/>
</dbReference>
<feature type="binding site" evidence="15">
    <location>
        <position position="354"/>
    </location>
    <ligand>
        <name>NADP(+)</name>
        <dbReference type="ChEBI" id="CHEBI:58349"/>
    </ligand>
</feature>
<dbReference type="NCBIfam" id="TIGR01296">
    <property type="entry name" value="asd_B"/>
    <property type="match status" value="1"/>
</dbReference>
<evidence type="ECO:0000256" key="10">
    <source>
        <dbReference type="ARBA" id="ARBA00022915"/>
    </source>
</evidence>
<comment type="catalytic activity">
    <reaction evidence="14 15">
        <text>L-aspartate 4-semialdehyde + phosphate + NADP(+) = 4-phospho-L-aspartate + NADPH + H(+)</text>
        <dbReference type="Rhea" id="RHEA:24284"/>
        <dbReference type="ChEBI" id="CHEBI:15378"/>
        <dbReference type="ChEBI" id="CHEBI:43474"/>
        <dbReference type="ChEBI" id="CHEBI:57535"/>
        <dbReference type="ChEBI" id="CHEBI:57783"/>
        <dbReference type="ChEBI" id="CHEBI:58349"/>
        <dbReference type="ChEBI" id="CHEBI:537519"/>
        <dbReference type="EC" id="1.2.1.11"/>
    </reaction>
</comment>
<evidence type="ECO:0000256" key="14">
    <source>
        <dbReference type="ARBA" id="ARBA00047891"/>
    </source>
</evidence>
<sequence length="376" mass="41433">MKSSLPSAGRHDVPVTRGDAPMYRGKYATCLPQAGIPCDRLKTNYKHMKLAVVGATGLVGSEILEVLDEHNFPYDELLLVASERSVGKQIEYKGKTHTVIGLADAVAAKPEIAIFSAGGSTSLEWAPKFAEVGTTVVDNSSAWRMDPSKKLVVPEINAKELSKEDKIIANPNCSTIQMVLALEPLRQRYGIKRVVVSTYQSVTGTGKAAVDQMMAERAGEEPEMVYPYKIDMNVLPHIDVFQPNGYTKEEMKMINETKKIFSDDSIAVTATTVRIPTMGGHSESVNVEFKTDFDLAEVRDLLTKTPGIVVQDDPEKLLYPMPIHAHKKDEVFVGRLRRDESQANTLNMWIVADNLRKGAATNAVQIAEYLLANKLV</sequence>
<dbReference type="GO" id="GO:0004073">
    <property type="term" value="F:aspartate-semialdehyde dehydrogenase activity"/>
    <property type="evidence" value="ECO:0007669"/>
    <property type="project" value="UniProtKB-UniRule"/>
</dbReference>
<dbReference type="InterPro" id="IPR036291">
    <property type="entry name" value="NAD(P)-bd_dom_sf"/>
</dbReference>
<feature type="active site" description="Proton acceptor" evidence="15 16">
    <location>
        <position position="281"/>
    </location>
</feature>
<comment type="subunit">
    <text evidence="5 15">Homodimer.</text>
</comment>
<evidence type="ECO:0000256" key="3">
    <source>
        <dbReference type="ARBA" id="ARBA00005097"/>
    </source>
</evidence>
<dbReference type="CDD" id="cd02316">
    <property type="entry name" value="VcASADH2_like_N"/>
    <property type="match status" value="1"/>
</dbReference>
<keyword evidence="12 15" id="KW-0457">Lysine biosynthesis</keyword>
<keyword evidence="8 15" id="KW-0791">Threonine biosynthesis</keyword>
<dbReference type="PANTHER" id="PTHR46278:SF2">
    <property type="entry name" value="ASPARTATE-SEMIALDEHYDE DEHYDROGENASE"/>
    <property type="match status" value="1"/>
</dbReference>
<dbReference type="PANTHER" id="PTHR46278">
    <property type="entry name" value="DEHYDROGENASE, PUTATIVE-RELATED"/>
    <property type="match status" value="1"/>
</dbReference>
<dbReference type="GO" id="GO:0009097">
    <property type="term" value="P:isoleucine biosynthetic process"/>
    <property type="evidence" value="ECO:0007669"/>
    <property type="project" value="UniProtKB-UniRule"/>
</dbReference>
<dbReference type="UniPathway" id="UPA00050">
    <property type="reaction ID" value="UER00463"/>
</dbReference>
<dbReference type="Gene3D" id="3.40.50.720">
    <property type="entry name" value="NAD(P)-binding Rossmann-like Domain"/>
    <property type="match status" value="1"/>
</dbReference>
<comment type="pathway">
    <text evidence="1 15">Amino-acid biosynthesis; L-methionine biosynthesis via de novo pathway; L-homoserine from L-aspartate: step 2/3.</text>
</comment>
<dbReference type="NCBIfam" id="NF011456">
    <property type="entry name" value="PRK14874.1"/>
    <property type="match status" value="1"/>
</dbReference>
<evidence type="ECO:0000256" key="16">
    <source>
        <dbReference type="PIRSR" id="PIRSR000148-1"/>
    </source>
</evidence>
<dbReference type="Pfam" id="PF02774">
    <property type="entry name" value="Semialdhyde_dhC"/>
    <property type="match status" value="1"/>
</dbReference>
<feature type="binding site" evidence="15">
    <location>
        <position position="144"/>
    </location>
    <ligand>
        <name>phosphate</name>
        <dbReference type="ChEBI" id="CHEBI:43474"/>
    </ligand>
</feature>
<accession>A0A0P7YF47</accession>
<evidence type="ECO:0000256" key="12">
    <source>
        <dbReference type="ARBA" id="ARBA00023154"/>
    </source>
</evidence>
<dbReference type="AlphaFoldDB" id="A0A0P7YF47"/>
<evidence type="ECO:0000256" key="7">
    <source>
        <dbReference type="ARBA" id="ARBA00022605"/>
    </source>
</evidence>
<dbReference type="UniPathway" id="UPA00034">
    <property type="reaction ID" value="UER00016"/>
</dbReference>
<evidence type="ECO:0000256" key="15">
    <source>
        <dbReference type="HAMAP-Rule" id="MF_02121"/>
    </source>
</evidence>
<evidence type="ECO:0000256" key="1">
    <source>
        <dbReference type="ARBA" id="ARBA00005021"/>
    </source>
</evidence>
<keyword evidence="9 15" id="KW-0521">NADP</keyword>
<feature type="binding site" evidence="15">
    <location>
        <begin position="84"/>
        <end position="85"/>
    </location>
    <ligand>
        <name>NADP(+)</name>
        <dbReference type="ChEBI" id="CHEBI:58349"/>
    </ligand>
</feature>
<evidence type="ECO:0000256" key="9">
    <source>
        <dbReference type="ARBA" id="ARBA00022857"/>
    </source>
</evidence>
<dbReference type="GO" id="GO:0009089">
    <property type="term" value="P:lysine biosynthetic process via diaminopimelate"/>
    <property type="evidence" value="ECO:0007669"/>
    <property type="project" value="UniProtKB-UniRule"/>
</dbReference>
<feature type="active site" description="Acyl-thioester intermediate" evidence="15 16">
    <location>
        <position position="173"/>
    </location>
</feature>
<dbReference type="GO" id="GO:0046983">
    <property type="term" value="F:protein dimerization activity"/>
    <property type="evidence" value="ECO:0007669"/>
    <property type="project" value="InterPro"/>
</dbReference>
<dbReference type="EC" id="1.2.1.11" evidence="6 15"/>
<evidence type="ECO:0000256" key="8">
    <source>
        <dbReference type="ARBA" id="ARBA00022697"/>
    </source>
</evidence>
<dbReference type="SMART" id="SM00859">
    <property type="entry name" value="Semialdhyde_dh"/>
    <property type="match status" value="1"/>
</dbReference>
<evidence type="ECO:0000256" key="13">
    <source>
        <dbReference type="ARBA" id="ARBA00023167"/>
    </source>
</evidence>
<dbReference type="UniPathway" id="UPA00051">
    <property type="reaction ID" value="UER00464"/>
</dbReference>
<dbReference type="GO" id="GO:0050661">
    <property type="term" value="F:NADP binding"/>
    <property type="evidence" value="ECO:0007669"/>
    <property type="project" value="UniProtKB-UniRule"/>
</dbReference>
<dbReference type="Proteomes" id="UP000050421">
    <property type="component" value="Unassembled WGS sequence"/>
</dbReference>
<evidence type="ECO:0000313" key="18">
    <source>
        <dbReference type="EMBL" id="KPQ17044.1"/>
    </source>
</evidence>
<evidence type="ECO:0000256" key="5">
    <source>
        <dbReference type="ARBA" id="ARBA00011738"/>
    </source>
</evidence>
<gene>
    <name evidence="15 18" type="primary">asd</name>
    <name evidence="18" type="ORF">HLUCCX10_07060</name>
</gene>
<comment type="caution">
    <text evidence="15">Lacks conserved residue(s) required for the propagation of feature annotation.</text>
</comment>
<dbReference type="HAMAP" id="MF_02121">
    <property type="entry name" value="ASADH"/>
    <property type="match status" value="1"/>
</dbReference>
<dbReference type="PIRSF" id="PIRSF000148">
    <property type="entry name" value="ASA_dh"/>
    <property type="match status" value="1"/>
</dbReference>
<keyword evidence="7 15" id="KW-0028">Amino-acid biosynthesis</keyword>
<dbReference type="Gene3D" id="3.30.360.10">
    <property type="entry name" value="Dihydrodipicolinate Reductase, domain 2"/>
    <property type="match status" value="1"/>
</dbReference>
<evidence type="ECO:0000256" key="6">
    <source>
        <dbReference type="ARBA" id="ARBA00013120"/>
    </source>
</evidence>
<dbReference type="InterPro" id="IPR012080">
    <property type="entry name" value="Asp_semialdehyde_DH"/>
</dbReference>
<evidence type="ECO:0000256" key="2">
    <source>
        <dbReference type="ARBA" id="ARBA00005076"/>
    </source>
</evidence>
<dbReference type="GO" id="GO:0019877">
    <property type="term" value="P:diaminopimelate biosynthetic process"/>
    <property type="evidence" value="ECO:0007669"/>
    <property type="project" value="UniProtKB-UniRule"/>
</dbReference>
<dbReference type="SUPFAM" id="SSF51735">
    <property type="entry name" value="NAD(P)-binding Rossmann-fold domains"/>
    <property type="match status" value="1"/>
</dbReference>
<dbReference type="STRING" id="1305737.GCA_000526355_02188"/>
<evidence type="ECO:0000256" key="4">
    <source>
        <dbReference type="ARBA" id="ARBA00010584"/>
    </source>
</evidence>
<dbReference type="PATRIC" id="fig|1305737.6.peg.2055"/>
<feature type="binding site" evidence="15">
    <location>
        <position position="274"/>
    </location>
    <ligand>
        <name>substrate</name>
    </ligand>
</feature>
<comment type="pathway">
    <text evidence="3 15">Amino-acid biosynthesis; L-threonine biosynthesis; L-threonine from L-aspartate: step 2/5.</text>
</comment>
<dbReference type="GO" id="GO:0009088">
    <property type="term" value="P:threonine biosynthetic process"/>
    <property type="evidence" value="ECO:0007669"/>
    <property type="project" value="UniProtKB-UniRule"/>
</dbReference>
<dbReference type="EMBL" id="LJXT01000034">
    <property type="protein sequence ID" value="KPQ17044.1"/>
    <property type="molecule type" value="Genomic_DNA"/>
</dbReference>
<comment type="caution">
    <text evidence="18">The sequence shown here is derived from an EMBL/GenBank/DDBJ whole genome shotgun (WGS) entry which is preliminary data.</text>
</comment>
<dbReference type="InterPro" id="IPR000534">
    <property type="entry name" value="Semialdehyde_DH_NAD-bd"/>
</dbReference>
<comment type="similarity">
    <text evidence="4 15">Belongs to the aspartate-semialdehyde dehydrogenase family.</text>
</comment>
<dbReference type="CDD" id="cd18131">
    <property type="entry name" value="ASADH_C_bac_euk_like"/>
    <property type="match status" value="1"/>
</dbReference>
<dbReference type="InterPro" id="IPR012280">
    <property type="entry name" value="Semialdhyde_DH_dimer_dom"/>
</dbReference>
<dbReference type="Pfam" id="PF01118">
    <property type="entry name" value="Semialdhyde_dh"/>
    <property type="match status" value="1"/>
</dbReference>
<dbReference type="eggNOG" id="COG0136">
    <property type="taxonomic scope" value="Bacteria"/>
</dbReference>
<feature type="binding site" evidence="15">
    <location>
        <begin position="56"/>
        <end position="59"/>
    </location>
    <ligand>
        <name>NADP(+)</name>
        <dbReference type="ChEBI" id="CHEBI:58349"/>
    </ligand>
</feature>